<proteinExistence type="predicted"/>
<dbReference type="RefSeq" id="WP_181886394.1">
    <property type="nucleotide sequence ID" value="NZ_CP059472.1"/>
</dbReference>
<dbReference type="NCBIfam" id="TIGR01200">
    <property type="entry name" value="GLPGLI"/>
    <property type="match status" value="1"/>
</dbReference>
<accession>A0A7D7LPF4</accession>
<dbReference type="EMBL" id="CP059472">
    <property type="protein sequence ID" value="QMS98320.1"/>
    <property type="molecule type" value="Genomic_DNA"/>
</dbReference>
<evidence type="ECO:0000313" key="2">
    <source>
        <dbReference type="EMBL" id="QMS98320.1"/>
    </source>
</evidence>
<dbReference type="InterPro" id="IPR005901">
    <property type="entry name" value="GLPGLI"/>
</dbReference>
<keyword evidence="4" id="KW-1185">Reference proteome</keyword>
<dbReference type="KEGG" id="cbau:H1R16_11555"/>
<name>A0A7D7LPF4_9FLAO</name>
<evidence type="ECO:0000313" key="3">
    <source>
        <dbReference type="Proteomes" id="UP000515349"/>
    </source>
</evidence>
<reference evidence="2 3" key="1">
    <citation type="submission" date="2020-07" db="EMBL/GenBank/DDBJ databases">
        <title>Chryseobacterium sp.cx-624.</title>
        <authorList>
            <person name="Yang C."/>
        </authorList>
    </citation>
    <scope>NUCLEOTIDE SEQUENCE [LARGE SCALE GENOMIC DNA]</scope>
    <source>
        <strain evidence="2">Cx-624</strain>
        <strain evidence="3">cx-624</strain>
    </source>
</reference>
<reference evidence="4" key="2">
    <citation type="submission" date="2020-07" db="EMBL/GenBank/DDBJ databases">
        <title>Flavobacterium sp. xlx-214.</title>
        <authorList>
            <person name="Yang C."/>
        </authorList>
    </citation>
    <scope>NUCLEOTIDE SEQUENCE [LARGE SCALE GENOMIC DNA]</scope>
    <source>
        <strain evidence="4">CX-624</strain>
    </source>
</reference>
<organism evidence="2 3">
    <name type="scientific">Marnyiella aurantia</name>
    <dbReference type="NCBI Taxonomy" id="2758037"/>
    <lineage>
        <taxon>Bacteria</taxon>
        <taxon>Pseudomonadati</taxon>
        <taxon>Bacteroidota</taxon>
        <taxon>Flavobacteriia</taxon>
        <taxon>Flavobacteriales</taxon>
        <taxon>Weeksellaceae</taxon>
        <taxon>Marnyiella</taxon>
    </lineage>
</organism>
<sequence length="275" mass="31873">MKPYSTLLTLFLCVVSSFLFGQSYSILYKVSYQPVADLKERKTEYMMLEVNNHKSRFYSLDQKKLDSMVQANDPALSDSYESPNLKFEVYKDLGTKKSWVSADFNSATYTYEEPSLKYQLLNTKVDKQGGYSIKQAWTNAGGREWAIFYTEDVPLFVGPYLFSGLPGMVYRVLSTDLDYEISFVGIQKTNQIKEIKLPKSNITKEKYAKQIKEFLENPGHHSIMYKNIWGDTFHYNFKTASPSVIKQQEQLIKKITSKFNNPIDKEVYLFDIIVP</sequence>
<evidence type="ECO:0000313" key="1">
    <source>
        <dbReference type="EMBL" id="MBA5246309.1"/>
    </source>
</evidence>
<gene>
    <name evidence="2" type="ORF">H1R16_11555</name>
    <name evidence="1" type="ORF">H2507_03910</name>
</gene>
<dbReference type="Proteomes" id="UP000515349">
    <property type="component" value="Chromosome"/>
</dbReference>
<dbReference type="Proteomes" id="UP000539710">
    <property type="component" value="Unassembled WGS sequence"/>
</dbReference>
<evidence type="ECO:0000313" key="4">
    <source>
        <dbReference type="Proteomes" id="UP000539710"/>
    </source>
</evidence>
<protein>
    <submittedName>
        <fullName evidence="2">GLPGLI family protein</fullName>
    </submittedName>
</protein>
<dbReference type="EMBL" id="JACEUX010000001">
    <property type="protein sequence ID" value="MBA5246309.1"/>
    <property type="molecule type" value="Genomic_DNA"/>
</dbReference>
<dbReference type="AlphaFoldDB" id="A0A7D7LPF4"/>
<reference evidence="1" key="3">
    <citation type="submission" date="2020-07" db="EMBL/GenBank/DDBJ databases">
        <authorList>
            <person name="Yang C."/>
        </authorList>
    </citation>
    <scope>NUCLEOTIDE SEQUENCE</scope>
    <source>
        <strain evidence="1">Cx-624</strain>
    </source>
</reference>